<proteinExistence type="predicted"/>
<accession>A0A1I7SUY3</accession>
<dbReference type="SUPFAM" id="SSF69322">
    <property type="entry name" value="Tricorn protease domain 2"/>
    <property type="match status" value="1"/>
</dbReference>
<protein>
    <submittedName>
        <fullName evidence="3">WD_REPEATS_REGION domain-containing protein</fullName>
    </submittedName>
</protein>
<evidence type="ECO:0000313" key="3">
    <source>
        <dbReference type="WBParaSite" id="BXY_1685700.1"/>
    </source>
</evidence>
<feature type="region of interest" description="Disordered" evidence="1">
    <location>
        <begin position="27"/>
        <end position="62"/>
    </location>
</feature>
<feature type="compositionally biased region" description="Basic and acidic residues" evidence="1">
    <location>
        <begin position="47"/>
        <end position="62"/>
    </location>
</feature>
<dbReference type="PANTHER" id="PTHR32215">
    <property type="entry name" value="CILIA- AND FLAGELLA-ASSOCIATED PROTEIN 57"/>
    <property type="match status" value="1"/>
</dbReference>
<dbReference type="InterPro" id="IPR052993">
    <property type="entry name" value="CFA-57"/>
</dbReference>
<reference evidence="3" key="1">
    <citation type="submission" date="2016-11" db="UniProtKB">
        <authorList>
            <consortium name="WormBaseParasite"/>
        </authorList>
    </citation>
    <scope>IDENTIFICATION</scope>
</reference>
<sequence>MKTLAVTSLSTDNLHFQANKRKFSLSRSTESLKSGTLKKLPPLKLKQPNDKSEAAKPPLDPKSRFRSITRTVFTGRHRSSSDDTSSDEGEPVYALRTRHPAIGELVFQLRRYSDAWFRKVASETPEVFIDSIDVEDALNRAQPTFNPQVGFELEKTIFLEKDKLLLTSGRFLCQLDLANCADEQTFIDMNGRVTAVALNENNDMLVVVVDFRRGATLFIKSLKDFHVTKKAFIVGLAASQVLITPDSKKIVLLEVDNNMSVARITAYTVEDGKIFAEVKCELKSKSKKFEVSLCPADEDVVCLLTDQCVNLYRIIPGQLLIFSTVQAETFNCHAWADDVTLAFGSSQGKLLLYRESIALEAIDLGKMHGK</sequence>
<dbReference type="WBParaSite" id="BXY_1685700.1">
    <property type="protein sequence ID" value="BXY_1685700.1"/>
    <property type="gene ID" value="BXY_1685700"/>
</dbReference>
<dbReference type="Proteomes" id="UP000095284">
    <property type="component" value="Unplaced"/>
</dbReference>
<dbReference type="AlphaFoldDB" id="A0A1I7SUY3"/>
<dbReference type="PANTHER" id="PTHR32215:SF0">
    <property type="entry name" value="CILIA- AND FLAGELLA-ASSOCIATED PROTEIN 57"/>
    <property type="match status" value="1"/>
</dbReference>
<organism evidence="2 3">
    <name type="scientific">Bursaphelenchus xylophilus</name>
    <name type="common">Pinewood nematode worm</name>
    <name type="synonym">Aphelenchoides xylophilus</name>
    <dbReference type="NCBI Taxonomy" id="6326"/>
    <lineage>
        <taxon>Eukaryota</taxon>
        <taxon>Metazoa</taxon>
        <taxon>Ecdysozoa</taxon>
        <taxon>Nematoda</taxon>
        <taxon>Chromadorea</taxon>
        <taxon>Rhabditida</taxon>
        <taxon>Tylenchina</taxon>
        <taxon>Tylenchomorpha</taxon>
        <taxon>Aphelenchoidea</taxon>
        <taxon>Aphelenchoididae</taxon>
        <taxon>Bursaphelenchus</taxon>
    </lineage>
</organism>
<name>A0A1I7SUY3_BURXY</name>
<feature type="compositionally biased region" description="Low complexity" evidence="1">
    <location>
        <begin position="37"/>
        <end position="46"/>
    </location>
</feature>
<evidence type="ECO:0000256" key="1">
    <source>
        <dbReference type="SAM" id="MobiDB-lite"/>
    </source>
</evidence>
<evidence type="ECO:0000313" key="2">
    <source>
        <dbReference type="Proteomes" id="UP000095284"/>
    </source>
</evidence>